<gene>
    <name evidence="8" type="ORF">M0812_13410</name>
</gene>
<dbReference type="GO" id="GO:0016020">
    <property type="term" value="C:membrane"/>
    <property type="evidence" value="ECO:0007669"/>
    <property type="project" value="UniProtKB-SubCell"/>
</dbReference>
<dbReference type="SMART" id="SM00724">
    <property type="entry name" value="TLC"/>
    <property type="match status" value="1"/>
</dbReference>
<dbReference type="Pfam" id="PF03798">
    <property type="entry name" value="TRAM_LAG1_CLN8"/>
    <property type="match status" value="1"/>
</dbReference>
<dbReference type="GO" id="GO:0046513">
    <property type="term" value="P:ceramide biosynthetic process"/>
    <property type="evidence" value="ECO:0007669"/>
    <property type="project" value="InterPro"/>
</dbReference>
<dbReference type="PIRSF" id="PIRSF005225">
    <property type="entry name" value="LAG1_LAC1"/>
    <property type="match status" value="1"/>
</dbReference>
<feature type="transmembrane region" description="Helical" evidence="6">
    <location>
        <begin position="115"/>
        <end position="132"/>
    </location>
</feature>
<evidence type="ECO:0000256" key="6">
    <source>
        <dbReference type="SAM" id="Phobius"/>
    </source>
</evidence>
<organism evidence="8 9">
    <name type="scientific">Anaeramoeba flamelloides</name>
    <dbReference type="NCBI Taxonomy" id="1746091"/>
    <lineage>
        <taxon>Eukaryota</taxon>
        <taxon>Metamonada</taxon>
        <taxon>Anaeramoebidae</taxon>
        <taxon>Anaeramoeba</taxon>
    </lineage>
</organism>
<feature type="transmembrane region" description="Helical" evidence="6">
    <location>
        <begin position="20"/>
        <end position="38"/>
    </location>
</feature>
<evidence type="ECO:0000256" key="4">
    <source>
        <dbReference type="ARBA" id="ARBA00023136"/>
    </source>
</evidence>
<dbReference type="Proteomes" id="UP001146793">
    <property type="component" value="Unassembled WGS sequence"/>
</dbReference>
<dbReference type="InterPro" id="IPR006634">
    <property type="entry name" value="TLC-dom"/>
</dbReference>
<dbReference type="AlphaFoldDB" id="A0AAV7ZN82"/>
<dbReference type="PANTHER" id="PTHR12560:SF0">
    <property type="entry name" value="LD18904P"/>
    <property type="match status" value="1"/>
</dbReference>
<dbReference type="GO" id="GO:0005783">
    <property type="term" value="C:endoplasmic reticulum"/>
    <property type="evidence" value="ECO:0007669"/>
    <property type="project" value="TreeGrafter"/>
</dbReference>
<evidence type="ECO:0000256" key="5">
    <source>
        <dbReference type="PROSITE-ProRule" id="PRU00205"/>
    </source>
</evidence>
<accession>A0AAV7ZN82</accession>
<evidence type="ECO:0000256" key="2">
    <source>
        <dbReference type="ARBA" id="ARBA00022692"/>
    </source>
</evidence>
<dbReference type="InterPro" id="IPR016439">
    <property type="entry name" value="Lag1/Lac1-like"/>
</dbReference>
<evidence type="ECO:0000256" key="1">
    <source>
        <dbReference type="ARBA" id="ARBA00004141"/>
    </source>
</evidence>
<protein>
    <submittedName>
        <fullName evidence="8">Longevity assurance factor 1 lag1</fullName>
    </submittedName>
</protein>
<dbReference type="EMBL" id="JANTQA010000029">
    <property type="protein sequence ID" value="KAJ3441400.1"/>
    <property type="molecule type" value="Genomic_DNA"/>
</dbReference>
<feature type="transmembrane region" description="Helical" evidence="6">
    <location>
        <begin position="194"/>
        <end position="213"/>
    </location>
</feature>
<dbReference type="GO" id="GO:0050291">
    <property type="term" value="F:sphingosine N-acyltransferase activity"/>
    <property type="evidence" value="ECO:0007669"/>
    <property type="project" value="InterPro"/>
</dbReference>
<feature type="transmembrane region" description="Helical" evidence="6">
    <location>
        <begin position="69"/>
        <end position="95"/>
    </location>
</feature>
<feature type="domain" description="TLC" evidence="7">
    <location>
        <begin position="59"/>
        <end position="269"/>
    </location>
</feature>
<comment type="caution">
    <text evidence="8">The sequence shown here is derived from an EMBL/GenBank/DDBJ whole genome shotgun (WGS) entry which is preliminary data.</text>
</comment>
<keyword evidence="3 6" id="KW-1133">Transmembrane helix</keyword>
<feature type="transmembrane region" description="Helical" evidence="6">
    <location>
        <begin position="233"/>
        <end position="259"/>
    </location>
</feature>
<dbReference type="PROSITE" id="PS50922">
    <property type="entry name" value="TLC"/>
    <property type="match status" value="1"/>
</dbReference>
<sequence>MFFDYTNLFFYKQDSGLYKYGLLDLIQLAIMILFVWGLRIISDQITAKFLANIPKSKHMKFRKLTFQGLFRTLTIIILCASFYSRGLLKFALFPWIDMKFLEKYPIEHFTFGGKFIYMFEISYVFVTAPLVPKLETGKGVYLMLLHHVVTATTVFYSYIAYQTLYGETIFLVNDLGVVLLYFSKIINYLGYSKCTKKIFVALYVVFIIFRGFSYPCHAYSGIIMGRMDWEEGFLRNLFVIISGSALAILEVMQIIWATILTKMLYRLIKTGKVDGDMRSDNEDILKKRQESLQALRKAK</sequence>
<evidence type="ECO:0000313" key="8">
    <source>
        <dbReference type="EMBL" id="KAJ3441400.1"/>
    </source>
</evidence>
<comment type="subcellular location">
    <subcellularLocation>
        <location evidence="1">Membrane</location>
        <topology evidence="1">Multi-pass membrane protein</topology>
    </subcellularLocation>
</comment>
<proteinExistence type="predicted"/>
<evidence type="ECO:0000313" key="9">
    <source>
        <dbReference type="Proteomes" id="UP001146793"/>
    </source>
</evidence>
<feature type="transmembrane region" description="Helical" evidence="6">
    <location>
        <begin position="139"/>
        <end position="158"/>
    </location>
</feature>
<name>A0AAV7ZN82_9EUKA</name>
<evidence type="ECO:0000259" key="7">
    <source>
        <dbReference type="PROSITE" id="PS50922"/>
    </source>
</evidence>
<keyword evidence="2 5" id="KW-0812">Transmembrane</keyword>
<reference evidence="8" key="1">
    <citation type="submission" date="2022-08" db="EMBL/GenBank/DDBJ databases">
        <title>Novel sulphate-reducing endosymbionts in the free-living metamonad Anaeramoeba.</title>
        <authorList>
            <person name="Jerlstrom-Hultqvist J."/>
            <person name="Cepicka I."/>
            <person name="Gallot-Lavallee L."/>
            <person name="Salas-Leiva D."/>
            <person name="Curtis B.A."/>
            <person name="Zahonova K."/>
            <person name="Pipaliya S."/>
            <person name="Dacks J."/>
            <person name="Roger A.J."/>
        </authorList>
    </citation>
    <scope>NUCLEOTIDE SEQUENCE</scope>
    <source>
        <strain evidence="8">Busselton2</strain>
    </source>
</reference>
<feature type="transmembrane region" description="Helical" evidence="6">
    <location>
        <begin position="164"/>
        <end position="182"/>
    </location>
</feature>
<dbReference type="PANTHER" id="PTHR12560">
    <property type="entry name" value="LONGEVITY ASSURANCE FACTOR 1 LAG1"/>
    <property type="match status" value="1"/>
</dbReference>
<keyword evidence="4 5" id="KW-0472">Membrane</keyword>
<evidence type="ECO:0000256" key="3">
    <source>
        <dbReference type="ARBA" id="ARBA00022989"/>
    </source>
</evidence>